<feature type="domain" description="DUF5655" evidence="1">
    <location>
        <begin position="4"/>
        <end position="77"/>
    </location>
</feature>
<gene>
    <name evidence="2" type="ORF">DLK05_15510</name>
</gene>
<evidence type="ECO:0000313" key="2">
    <source>
        <dbReference type="EMBL" id="RUT73029.1"/>
    </source>
</evidence>
<evidence type="ECO:0000313" key="3">
    <source>
        <dbReference type="Proteomes" id="UP000282985"/>
    </source>
</evidence>
<name>A0A434AF82_9BACT</name>
<dbReference type="OrthoDB" id="1118588at2"/>
<dbReference type="Pfam" id="PF18899">
    <property type="entry name" value="DUF5655"/>
    <property type="match status" value="1"/>
</dbReference>
<dbReference type="EMBL" id="RJJX01000031">
    <property type="protein sequence ID" value="RUT73029.1"/>
    <property type="molecule type" value="Genomic_DNA"/>
</dbReference>
<accession>A0A434AF82</accession>
<reference evidence="2 3" key="1">
    <citation type="submission" date="2018-11" db="EMBL/GenBank/DDBJ databases">
        <title>Parancylomarina longa gen. nov., sp. nov., isolated from sediments of southern Okinawa.</title>
        <authorList>
            <person name="Fu T."/>
        </authorList>
    </citation>
    <scope>NUCLEOTIDE SEQUENCE [LARGE SCALE GENOMIC DNA]</scope>
    <source>
        <strain evidence="2 3">T3-2 S1-C</strain>
    </source>
</reference>
<keyword evidence="3" id="KW-1185">Reference proteome</keyword>
<organism evidence="2 3">
    <name type="scientific">Ancylomarina longa</name>
    <dbReference type="NCBI Taxonomy" id="2487017"/>
    <lineage>
        <taxon>Bacteria</taxon>
        <taxon>Pseudomonadati</taxon>
        <taxon>Bacteroidota</taxon>
        <taxon>Bacteroidia</taxon>
        <taxon>Marinilabiliales</taxon>
        <taxon>Marinifilaceae</taxon>
        <taxon>Ancylomarina</taxon>
    </lineage>
</organism>
<proteinExistence type="predicted"/>
<dbReference type="AlphaFoldDB" id="A0A434AF82"/>
<evidence type="ECO:0000259" key="1">
    <source>
        <dbReference type="Pfam" id="PF18899"/>
    </source>
</evidence>
<dbReference type="InterPro" id="IPR043714">
    <property type="entry name" value="DUF5655"/>
</dbReference>
<comment type="caution">
    <text evidence="2">The sequence shown here is derived from an EMBL/GenBank/DDBJ whole genome shotgun (WGS) entry which is preliminary data.</text>
</comment>
<sequence length="80" mass="9617">MYLKTCIQFKIGATFLSIYPKKDQLELEYQLQREDDQFPVFKCIRISKNRVLHKLVIGEIHEIDNQLKNWLSEAYNTIKK</sequence>
<protein>
    <recommendedName>
        <fullName evidence="1">DUF5655 domain-containing protein</fullName>
    </recommendedName>
</protein>
<dbReference type="Proteomes" id="UP000282985">
    <property type="component" value="Unassembled WGS sequence"/>
</dbReference>